<name>A0A2I1HTK7_9GLOM</name>
<comment type="caution">
    <text evidence="1">The sequence shown here is derived from an EMBL/GenBank/DDBJ whole genome shotgun (WGS) entry which is preliminary data.</text>
</comment>
<reference evidence="1 2" key="1">
    <citation type="submission" date="2015-10" db="EMBL/GenBank/DDBJ databases">
        <title>Genome analyses suggest a sexual origin of heterokaryosis in a supposedly ancient asexual fungus.</title>
        <authorList>
            <person name="Ropars J."/>
            <person name="Sedzielewska K."/>
            <person name="Noel J."/>
            <person name="Charron P."/>
            <person name="Farinelli L."/>
            <person name="Marton T."/>
            <person name="Kruger M."/>
            <person name="Pelin A."/>
            <person name="Brachmann A."/>
            <person name="Corradi N."/>
        </authorList>
    </citation>
    <scope>NUCLEOTIDE SEQUENCE [LARGE SCALE GENOMIC DNA]</scope>
    <source>
        <strain evidence="1 2">A4</strain>
    </source>
</reference>
<dbReference type="AlphaFoldDB" id="A0A2I1HTK7"/>
<accession>A0A2I1HTK7</accession>
<organism evidence="1 2">
    <name type="scientific">Rhizophagus irregularis</name>
    <dbReference type="NCBI Taxonomy" id="588596"/>
    <lineage>
        <taxon>Eukaryota</taxon>
        <taxon>Fungi</taxon>
        <taxon>Fungi incertae sedis</taxon>
        <taxon>Mucoromycota</taxon>
        <taxon>Glomeromycotina</taxon>
        <taxon>Glomeromycetes</taxon>
        <taxon>Glomerales</taxon>
        <taxon>Glomeraceae</taxon>
        <taxon>Rhizophagus</taxon>
    </lineage>
</organism>
<proteinExistence type="predicted"/>
<evidence type="ECO:0000313" key="2">
    <source>
        <dbReference type="Proteomes" id="UP000234323"/>
    </source>
</evidence>
<sequence length="52" mass="6169">MEPFFKILLNIEGTNLIQYSKDISHLQSYSTLVEGMKIPNFEIAIYYCFEFE</sequence>
<gene>
    <name evidence="1" type="ORF">RhiirA4_488153</name>
</gene>
<dbReference type="EMBL" id="LLXI01006515">
    <property type="protein sequence ID" value="PKY62153.1"/>
    <property type="molecule type" value="Genomic_DNA"/>
</dbReference>
<evidence type="ECO:0000313" key="1">
    <source>
        <dbReference type="EMBL" id="PKY62153.1"/>
    </source>
</evidence>
<keyword evidence="2" id="KW-1185">Reference proteome</keyword>
<dbReference type="Proteomes" id="UP000234323">
    <property type="component" value="Unassembled WGS sequence"/>
</dbReference>
<protein>
    <submittedName>
        <fullName evidence="1">Uncharacterized protein</fullName>
    </submittedName>
</protein>